<gene>
    <name evidence="2" type="ORF">LCGC14_1342700</name>
</gene>
<dbReference type="InterPro" id="IPR010093">
    <property type="entry name" value="SinI_DNA-bd"/>
</dbReference>
<dbReference type="AlphaFoldDB" id="A0A0F9KDX2"/>
<comment type="caution">
    <text evidence="2">The sequence shown here is derived from an EMBL/GenBank/DDBJ whole genome shotgun (WGS) entry which is preliminary data.</text>
</comment>
<dbReference type="Pfam" id="PF12728">
    <property type="entry name" value="HTH_17"/>
    <property type="match status" value="1"/>
</dbReference>
<proteinExistence type="predicted"/>
<organism evidence="2">
    <name type="scientific">marine sediment metagenome</name>
    <dbReference type="NCBI Taxonomy" id="412755"/>
    <lineage>
        <taxon>unclassified sequences</taxon>
        <taxon>metagenomes</taxon>
        <taxon>ecological metagenomes</taxon>
    </lineage>
</organism>
<reference evidence="2" key="1">
    <citation type="journal article" date="2015" name="Nature">
        <title>Complex archaea that bridge the gap between prokaryotes and eukaryotes.</title>
        <authorList>
            <person name="Spang A."/>
            <person name="Saw J.H."/>
            <person name="Jorgensen S.L."/>
            <person name="Zaremba-Niedzwiedzka K."/>
            <person name="Martijn J."/>
            <person name="Lind A.E."/>
            <person name="van Eijk R."/>
            <person name="Schleper C."/>
            <person name="Guy L."/>
            <person name="Ettema T.J."/>
        </authorList>
    </citation>
    <scope>NUCLEOTIDE SEQUENCE</scope>
</reference>
<dbReference type="SUPFAM" id="SSF46955">
    <property type="entry name" value="Putative DNA-binding domain"/>
    <property type="match status" value="1"/>
</dbReference>
<feature type="domain" description="Helix-turn-helix" evidence="1">
    <location>
        <begin position="10"/>
        <end position="57"/>
    </location>
</feature>
<name>A0A0F9KDX2_9ZZZZ</name>
<dbReference type="GO" id="GO:0003677">
    <property type="term" value="F:DNA binding"/>
    <property type="evidence" value="ECO:0007669"/>
    <property type="project" value="InterPro"/>
</dbReference>
<dbReference type="InterPro" id="IPR041657">
    <property type="entry name" value="HTH_17"/>
</dbReference>
<dbReference type="InterPro" id="IPR009061">
    <property type="entry name" value="DNA-bd_dom_put_sf"/>
</dbReference>
<protein>
    <recommendedName>
        <fullName evidence="1">Helix-turn-helix domain-containing protein</fullName>
    </recommendedName>
</protein>
<accession>A0A0F9KDX2</accession>
<evidence type="ECO:0000259" key="1">
    <source>
        <dbReference type="Pfam" id="PF12728"/>
    </source>
</evidence>
<sequence>MEINVTTSDLMSVQQAAAQLGKPRVTVYRRVKAGKLLSIKLGGIIYIPKSEVERLLEYFLKEMFL</sequence>
<evidence type="ECO:0000313" key="2">
    <source>
        <dbReference type="EMBL" id="KKM80163.1"/>
    </source>
</evidence>
<dbReference type="EMBL" id="LAZR01008224">
    <property type="protein sequence ID" value="KKM80163.1"/>
    <property type="molecule type" value="Genomic_DNA"/>
</dbReference>
<dbReference type="NCBIfam" id="TIGR01764">
    <property type="entry name" value="excise"/>
    <property type="match status" value="1"/>
</dbReference>